<organism evidence="2 3">
    <name type="scientific">Ktedonospora formicarum</name>
    <dbReference type="NCBI Taxonomy" id="2778364"/>
    <lineage>
        <taxon>Bacteria</taxon>
        <taxon>Bacillati</taxon>
        <taxon>Chloroflexota</taxon>
        <taxon>Ktedonobacteria</taxon>
        <taxon>Ktedonobacterales</taxon>
        <taxon>Ktedonobacteraceae</taxon>
        <taxon>Ktedonospora</taxon>
    </lineage>
</organism>
<name>A0A8J3MX12_9CHLR</name>
<gene>
    <name evidence="2" type="ORF">KSX_62730</name>
</gene>
<dbReference type="EMBL" id="BNJF01000003">
    <property type="protein sequence ID" value="GHO48110.1"/>
    <property type="molecule type" value="Genomic_DNA"/>
</dbReference>
<protein>
    <submittedName>
        <fullName evidence="2">Uncharacterized protein</fullName>
    </submittedName>
</protein>
<dbReference type="Proteomes" id="UP000612362">
    <property type="component" value="Unassembled WGS sequence"/>
</dbReference>
<feature type="region of interest" description="Disordered" evidence="1">
    <location>
        <begin position="40"/>
        <end position="74"/>
    </location>
</feature>
<proteinExistence type="predicted"/>
<comment type="caution">
    <text evidence="2">The sequence shown here is derived from an EMBL/GenBank/DDBJ whole genome shotgun (WGS) entry which is preliminary data.</text>
</comment>
<evidence type="ECO:0000256" key="1">
    <source>
        <dbReference type="SAM" id="MobiDB-lite"/>
    </source>
</evidence>
<dbReference type="RefSeq" id="WP_220197320.1">
    <property type="nucleotide sequence ID" value="NZ_BNJF01000003.1"/>
</dbReference>
<evidence type="ECO:0000313" key="2">
    <source>
        <dbReference type="EMBL" id="GHO48110.1"/>
    </source>
</evidence>
<reference evidence="2" key="1">
    <citation type="submission" date="2020-10" db="EMBL/GenBank/DDBJ databases">
        <title>Taxonomic study of unclassified bacteria belonging to the class Ktedonobacteria.</title>
        <authorList>
            <person name="Yabe S."/>
            <person name="Wang C.M."/>
            <person name="Zheng Y."/>
            <person name="Sakai Y."/>
            <person name="Cavaletti L."/>
            <person name="Monciardini P."/>
            <person name="Donadio S."/>
        </authorList>
    </citation>
    <scope>NUCLEOTIDE SEQUENCE</scope>
    <source>
        <strain evidence="2">SOSP1-1</strain>
    </source>
</reference>
<evidence type="ECO:0000313" key="3">
    <source>
        <dbReference type="Proteomes" id="UP000612362"/>
    </source>
</evidence>
<accession>A0A8J3MX12</accession>
<dbReference type="AlphaFoldDB" id="A0A8J3MX12"/>
<keyword evidence="3" id="KW-1185">Reference proteome</keyword>
<sequence length="74" mass="8037">MASADRLRLAAFELKEAADRRRYDNPEKQAIQQAAELCEKAADAASTGDSTQADSLKRQADALLRGPGNYEPPC</sequence>